<dbReference type="CDD" id="cd13645">
    <property type="entry name" value="PBP2_HuPBGD_like"/>
    <property type="match status" value="1"/>
</dbReference>
<dbReference type="FunFam" id="3.40.190.10:FF:000260">
    <property type="entry name" value="Porphobilinogen deaminase"/>
    <property type="match status" value="1"/>
</dbReference>
<dbReference type="PANTHER" id="PTHR11557:SF0">
    <property type="entry name" value="PORPHOBILINOGEN DEAMINASE"/>
    <property type="match status" value="1"/>
</dbReference>
<dbReference type="Proteomes" id="UP000225706">
    <property type="component" value="Unassembled WGS sequence"/>
</dbReference>
<dbReference type="PIRSF" id="PIRSF001438">
    <property type="entry name" value="4pyrrol_synth_OHMeBilane_synth"/>
    <property type="match status" value="1"/>
</dbReference>
<dbReference type="InterPro" id="IPR022419">
    <property type="entry name" value="Porphobilin_deaminase_cofac_BS"/>
</dbReference>
<dbReference type="SUPFAM" id="SSF53850">
    <property type="entry name" value="Periplasmic binding protein-like II"/>
    <property type="match status" value="1"/>
</dbReference>
<evidence type="ECO:0000256" key="6">
    <source>
        <dbReference type="ARBA" id="ARBA00023244"/>
    </source>
</evidence>
<dbReference type="SUPFAM" id="SSF54782">
    <property type="entry name" value="Porphobilinogen deaminase (hydroxymethylbilane synthase), C-terminal domain"/>
    <property type="match status" value="1"/>
</dbReference>
<proteinExistence type="inferred from homology"/>
<dbReference type="GO" id="GO:0004418">
    <property type="term" value="F:hydroxymethylbilane synthase activity"/>
    <property type="evidence" value="ECO:0007669"/>
    <property type="project" value="UniProtKB-EC"/>
</dbReference>
<dbReference type="GO" id="GO:0005737">
    <property type="term" value="C:cytoplasm"/>
    <property type="evidence" value="ECO:0007669"/>
    <property type="project" value="TreeGrafter"/>
</dbReference>
<dbReference type="NCBIfam" id="TIGR00212">
    <property type="entry name" value="hemC"/>
    <property type="match status" value="1"/>
</dbReference>
<dbReference type="Pfam" id="PF03900">
    <property type="entry name" value="Porphobil_deamC"/>
    <property type="match status" value="1"/>
</dbReference>
<dbReference type="Pfam" id="PF01379">
    <property type="entry name" value="Porphobil_deam"/>
    <property type="match status" value="1"/>
</dbReference>
<evidence type="ECO:0000256" key="3">
    <source>
        <dbReference type="ARBA" id="ARBA00005638"/>
    </source>
</evidence>
<evidence type="ECO:0000256" key="7">
    <source>
        <dbReference type="ARBA" id="ARBA00033064"/>
    </source>
</evidence>
<accession>A0A2B4S525</accession>
<gene>
    <name evidence="10" type="primary">HMBS</name>
    <name evidence="10" type="ORF">AWC38_SpisGene9578</name>
</gene>
<sequence length="351" mass="37834">MADIARVVKVGSRKSQLALIQTNVIVEELKKLSPNTSFEIVSMSTIGDNILEKPLPKIGEKSVFTKELEVALANKSVDFVVHSLKDLPSTLPPGMLIGAVFRRDSPYDVVVFHPKHKGSSLASLPKGSVIGTSSLRRSAQLKRAFPHLIIEDVRGNLNTRLNKLDAGDKYDALILAAAGMDRMGWAERIEQVLGRDECLYAVGQGALAVEVNLDDKQTIELVSKLIDGDTSICCAAERNFLRTLEGGCSVPIGITSSLDGNQLTITGAVFSLDGTECLMETVTGTLPDPSIQDGSCPHAVLTQSSIYVPTGMRDTLVTAEKLGEKLARALIARGAEEVLRKAREEKDLAQQ</sequence>
<evidence type="ECO:0000256" key="5">
    <source>
        <dbReference type="ARBA" id="ARBA00022679"/>
    </source>
</evidence>
<keyword evidence="5" id="KW-0808">Transferase</keyword>
<dbReference type="InterPro" id="IPR022418">
    <property type="entry name" value="Porphobilinogen_deaminase_C"/>
</dbReference>
<dbReference type="OrthoDB" id="564646at2759"/>
<dbReference type="AlphaFoldDB" id="A0A2B4S525"/>
<dbReference type="EMBL" id="LSMT01000142">
    <property type="protein sequence ID" value="PFX25794.1"/>
    <property type="molecule type" value="Genomic_DNA"/>
</dbReference>
<dbReference type="GO" id="GO:0006782">
    <property type="term" value="P:protoporphyrinogen IX biosynthetic process"/>
    <property type="evidence" value="ECO:0007669"/>
    <property type="project" value="UniProtKB-UniPathway"/>
</dbReference>
<dbReference type="Gene3D" id="3.40.190.10">
    <property type="entry name" value="Periplasmic binding protein-like II"/>
    <property type="match status" value="2"/>
</dbReference>
<dbReference type="STRING" id="50429.A0A2B4S525"/>
<feature type="domain" description="Porphobilinogen deaminase C-terminal" evidence="9">
    <location>
        <begin position="232"/>
        <end position="286"/>
    </location>
</feature>
<name>A0A2B4S525_STYPI</name>
<organism evidence="10 11">
    <name type="scientific">Stylophora pistillata</name>
    <name type="common">Smooth cauliflower coral</name>
    <dbReference type="NCBI Taxonomy" id="50429"/>
    <lineage>
        <taxon>Eukaryota</taxon>
        <taxon>Metazoa</taxon>
        <taxon>Cnidaria</taxon>
        <taxon>Anthozoa</taxon>
        <taxon>Hexacorallia</taxon>
        <taxon>Scleractinia</taxon>
        <taxon>Astrocoeniina</taxon>
        <taxon>Pocilloporidae</taxon>
        <taxon>Stylophora</taxon>
    </lineage>
</organism>
<dbReference type="PANTHER" id="PTHR11557">
    <property type="entry name" value="PORPHOBILINOGEN DEAMINASE"/>
    <property type="match status" value="1"/>
</dbReference>
<evidence type="ECO:0000313" key="11">
    <source>
        <dbReference type="Proteomes" id="UP000225706"/>
    </source>
</evidence>
<dbReference type="PRINTS" id="PR00151">
    <property type="entry name" value="PORPHBDMNASE"/>
</dbReference>
<dbReference type="Gene3D" id="3.30.160.40">
    <property type="entry name" value="Porphobilinogen deaminase, C-terminal domain"/>
    <property type="match status" value="1"/>
</dbReference>
<evidence type="ECO:0000256" key="1">
    <source>
        <dbReference type="ARBA" id="ARBA00001916"/>
    </source>
</evidence>
<comment type="pathway">
    <text evidence="2">Porphyrin-containing compound metabolism; protoporphyrin-IX biosynthesis; coproporphyrinogen-III from 5-aminolevulinate: step 2/4.</text>
</comment>
<feature type="domain" description="Porphobilinogen deaminase N-terminal" evidence="8">
    <location>
        <begin position="8"/>
        <end position="219"/>
    </location>
</feature>
<evidence type="ECO:0000259" key="8">
    <source>
        <dbReference type="Pfam" id="PF01379"/>
    </source>
</evidence>
<dbReference type="InterPro" id="IPR036803">
    <property type="entry name" value="Porphobilinogen_deaminase_C_sf"/>
</dbReference>
<dbReference type="PROSITE" id="PS00533">
    <property type="entry name" value="PORPHOBILINOGEN_DEAM"/>
    <property type="match status" value="1"/>
</dbReference>
<evidence type="ECO:0000313" key="10">
    <source>
        <dbReference type="EMBL" id="PFX25794.1"/>
    </source>
</evidence>
<evidence type="ECO:0000256" key="4">
    <source>
        <dbReference type="ARBA" id="ARBA00012655"/>
    </source>
</evidence>
<keyword evidence="11" id="KW-1185">Reference proteome</keyword>
<dbReference type="FunFam" id="3.40.190.10:FF:000005">
    <property type="entry name" value="Porphobilinogen deaminase"/>
    <property type="match status" value="1"/>
</dbReference>
<evidence type="ECO:0000259" key="9">
    <source>
        <dbReference type="Pfam" id="PF03900"/>
    </source>
</evidence>
<dbReference type="UniPathway" id="UPA00251">
    <property type="reaction ID" value="UER00319"/>
</dbReference>
<dbReference type="EC" id="2.5.1.61" evidence="4"/>
<evidence type="ECO:0000256" key="2">
    <source>
        <dbReference type="ARBA" id="ARBA00004735"/>
    </source>
</evidence>
<comment type="caution">
    <text evidence="10">The sequence shown here is derived from an EMBL/GenBank/DDBJ whole genome shotgun (WGS) entry which is preliminary data.</text>
</comment>
<keyword evidence="6" id="KW-0627">Porphyrin biosynthesis</keyword>
<dbReference type="InterPro" id="IPR022417">
    <property type="entry name" value="Porphobilin_deaminase_N"/>
</dbReference>
<dbReference type="InterPro" id="IPR000860">
    <property type="entry name" value="HemC"/>
</dbReference>
<dbReference type="HAMAP" id="MF_00260">
    <property type="entry name" value="Porphobil_deam"/>
    <property type="match status" value="1"/>
</dbReference>
<protein>
    <recommendedName>
        <fullName evidence="4">hydroxymethylbilane synthase</fullName>
        <ecNumber evidence="4">2.5.1.61</ecNumber>
    </recommendedName>
    <alternativeName>
        <fullName evidence="7">Hydroxymethylbilane synthase</fullName>
    </alternativeName>
</protein>
<comment type="cofactor">
    <cofactor evidence="1">
        <name>dipyrromethane</name>
        <dbReference type="ChEBI" id="CHEBI:60342"/>
    </cofactor>
</comment>
<reference evidence="11" key="1">
    <citation type="journal article" date="2017" name="bioRxiv">
        <title>Comparative analysis of the genomes of Stylophora pistillata and Acropora digitifera provides evidence for extensive differences between species of corals.</title>
        <authorList>
            <person name="Voolstra C.R."/>
            <person name="Li Y."/>
            <person name="Liew Y.J."/>
            <person name="Baumgarten S."/>
            <person name="Zoccola D."/>
            <person name="Flot J.-F."/>
            <person name="Tambutte S."/>
            <person name="Allemand D."/>
            <person name="Aranda M."/>
        </authorList>
    </citation>
    <scope>NUCLEOTIDE SEQUENCE [LARGE SCALE GENOMIC DNA]</scope>
</reference>
<comment type="similarity">
    <text evidence="3">Belongs to the HMBS family.</text>
</comment>